<dbReference type="EMBL" id="ANCE01000018">
    <property type="protein sequence ID" value="EMK26076.1"/>
    <property type="molecule type" value="Genomic_DNA"/>
</dbReference>
<dbReference type="Proteomes" id="UP000011980">
    <property type="component" value="Unassembled WGS sequence"/>
</dbReference>
<accession>M6FTH9</accession>
<proteinExistence type="predicted"/>
<dbReference type="PATRIC" id="fig|1240687.3.peg.252"/>
<sequence>MFARLFVSETNFQFFFISRSFVGTYDRFYWELPQIVGLPVKL</sequence>
<organism evidence="1 2">
    <name type="scientific">Leptospira kirschneri serovar Bulgarica str. Nikolaevo</name>
    <dbReference type="NCBI Taxonomy" id="1240687"/>
    <lineage>
        <taxon>Bacteria</taxon>
        <taxon>Pseudomonadati</taxon>
        <taxon>Spirochaetota</taxon>
        <taxon>Spirochaetia</taxon>
        <taxon>Leptospirales</taxon>
        <taxon>Leptospiraceae</taxon>
        <taxon>Leptospira</taxon>
    </lineage>
</organism>
<name>M6FTH9_9LEPT</name>
<reference evidence="1 2" key="1">
    <citation type="submission" date="2013-01" db="EMBL/GenBank/DDBJ databases">
        <authorList>
            <person name="Harkins D.M."/>
            <person name="Durkin A.S."/>
            <person name="Brinkac L.M."/>
            <person name="Haft D.H."/>
            <person name="Selengut J.D."/>
            <person name="Sanka R."/>
            <person name="DePew J."/>
            <person name="Purushe J."/>
            <person name="Galloway R.L."/>
            <person name="Vinetz J.M."/>
            <person name="Sutton G.G."/>
            <person name="Nierman W.C."/>
            <person name="Fouts D.E."/>
        </authorList>
    </citation>
    <scope>NUCLEOTIDE SEQUENCE [LARGE SCALE GENOMIC DNA]</scope>
    <source>
        <strain evidence="1 2">Nikolaevo</strain>
    </source>
</reference>
<dbReference type="AlphaFoldDB" id="M6FTH9"/>
<protein>
    <submittedName>
        <fullName evidence="1">Uncharacterized protein</fullName>
    </submittedName>
</protein>
<gene>
    <name evidence="1" type="ORF">LEP1GSC008_3612</name>
</gene>
<comment type="caution">
    <text evidence="1">The sequence shown here is derived from an EMBL/GenBank/DDBJ whole genome shotgun (WGS) entry which is preliminary data.</text>
</comment>
<evidence type="ECO:0000313" key="1">
    <source>
        <dbReference type="EMBL" id="EMK26076.1"/>
    </source>
</evidence>
<evidence type="ECO:0000313" key="2">
    <source>
        <dbReference type="Proteomes" id="UP000011980"/>
    </source>
</evidence>